<protein>
    <submittedName>
        <fullName evidence="1">Uncharacterized protein</fullName>
    </submittedName>
</protein>
<reference evidence="2" key="1">
    <citation type="submission" date="2018-04" db="EMBL/GenBank/DDBJ databases">
        <authorList>
            <person name="Cornet L."/>
        </authorList>
    </citation>
    <scope>NUCLEOTIDE SEQUENCE [LARGE SCALE GENOMIC DNA]</scope>
</reference>
<dbReference type="Proteomes" id="UP000249794">
    <property type="component" value="Unassembled WGS sequence"/>
</dbReference>
<dbReference type="EMBL" id="QBMP01000173">
    <property type="protein sequence ID" value="PZO51169.1"/>
    <property type="molecule type" value="Genomic_DNA"/>
</dbReference>
<gene>
    <name evidence="1" type="ORF">DCF15_15075</name>
</gene>
<proteinExistence type="predicted"/>
<evidence type="ECO:0000313" key="1">
    <source>
        <dbReference type="EMBL" id="PZO51169.1"/>
    </source>
</evidence>
<sequence length="61" mass="6531">MSLSISVAASLPFQVLKAIGIQVLSGSEPIAHTAEKHQASRKFVYQQAHGSLKLIGVLEML</sequence>
<organism evidence="1 2">
    <name type="scientific">Phormidesmis priestleyi</name>
    <dbReference type="NCBI Taxonomy" id="268141"/>
    <lineage>
        <taxon>Bacteria</taxon>
        <taxon>Bacillati</taxon>
        <taxon>Cyanobacteriota</taxon>
        <taxon>Cyanophyceae</taxon>
        <taxon>Leptolyngbyales</taxon>
        <taxon>Leptolyngbyaceae</taxon>
        <taxon>Phormidesmis</taxon>
    </lineage>
</organism>
<accession>A0A2W4X9N8</accession>
<name>A0A2W4X9N8_9CYAN</name>
<comment type="caution">
    <text evidence="1">The sequence shown here is derived from an EMBL/GenBank/DDBJ whole genome shotgun (WGS) entry which is preliminary data.</text>
</comment>
<dbReference type="AlphaFoldDB" id="A0A2W4X9N8"/>
<evidence type="ECO:0000313" key="2">
    <source>
        <dbReference type="Proteomes" id="UP000249794"/>
    </source>
</evidence>
<reference evidence="1 2" key="2">
    <citation type="submission" date="2018-06" db="EMBL/GenBank/DDBJ databases">
        <title>Metagenomic assembly of (sub)arctic Cyanobacteria and their associated microbiome from non-axenic cultures.</title>
        <authorList>
            <person name="Baurain D."/>
        </authorList>
    </citation>
    <scope>NUCLEOTIDE SEQUENCE [LARGE SCALE GENOMIC DNA]</scope>
    <source>
        <strain evidence="1">ULC027bin1</strain>
    </source>
</reference>